<organism evidence="1 2">
    <name type="scientific">Batillaria attramentaria</name>
    <dbReference type="NCBI Taxonomy" id="370345"/>
    <lineage>
        <taxon>Eukaryota</taxon>
        <taxon>Metazoa</taxon>
        <taxon>Spiralia</taxon>
        <taxon>Lophotrochozoa</taxon>
        <taxon>Mollusca</taxon>
        <taxon>Gastropoda</taxon>
        <taxon>Caenogastropoda</taxon>
        <taxon>Sorbeoconcha</taxon>
        <taxon>Cerithioidea</taxon>
        <taxon>Batillariidae</taxon>
        <taxon>Batillaria</taxon>
    </lineage>
</organism>
<proteinExistence type="predicted"/>
<evidence type="ECO:0000313" key="2">
    <source>
        <dbReference type="Proteomes" id="UP001519460"/>
    </source>
</evidence>
<gene>
    <name evidence="1" type="ORF">BaRGS_00009281</name>
</gene>
<accession>A0ABD0LL00</accession>
<sequence length="114" mass="13352">MEVDSVHAKIEKQQKIQALEVPADYCRIVEEARQGPTPYSCKYVEHQFFKNYEATQLYQSVRPGSKRGDQCLVDVKEFLSVLQGIRRKYHDLQEVKLVLHPNNHHLYDNLPTEP</sequence>
<dbReference type="Proteomes" id="UP001519460">
    <property type="component" value="Unassembled WGS sequence"/>
</dbReference>
<dbReference type="AlphaFoldDB" id="A0ABD0LL00"/>
<keyword evidence="2" id="KW-1185">Reference proteome</keyword>
<reference evidence="1 2" key="1">
    <citation type="journal article" date="2023" name="Sci. Data">
        <title>Genome assembly of the Korean intertidal mud-creeper Batillaria attramentaria.</title>
        <authorList>
            <person name="Patra A.K."/>
            <person name="Ho P.T."/>
            <person name="Jun S."/>
            <person name="Lee S.J."/>
            <person name="Kim Y."/>
            <person name="Won Y.J."/>
        </authorList>
    </citation>
    <scope>NUCLEOTIDE SEQUENCE [LARGE SCALE GENOMIC DNA]</scope>
    <source>
        <strain evidence="1">Wonlab-2016</strain>
    </source>
</reference>
<dbReference type="EMBL" id="JACVVK020000043">
    <property type="protein sequence ID" value="KAK7499629.1"/>
    <property type="molecule type" value="Genomic_DNA"/>
</dbReference>
<evidence type="ECO:0000313" key="1">
    <source>
        <dbReference type="EMBL" id="KAK7499629.1"/>
    </source>
</evidence>
<name>A0ABD0LL00_9CAEN</name>
<protein>
    <submittedName>
        <fullName evidence="1">Uncharacterized protein</fullName>
    </submittedName>
</protein>
<comment type="caution">
    <text evidence="1">The sequence shown here is derived from an EMBL/GenBank/DDBJ whole genome shotgun (WGS) entry which is preliminary data.</text>
</comment>